<reference evidence="1" key="1">
    <citation type="submission" date="2019-08" db="EMBL/GenBank/DDBJ databases">
        <title>Genome sequence of Clostridiales bacterium MT110.</title>
        <authorList>
            <person name="Cao J."/>
        </authorList>
    </citation>
    <scope>NUCLEOTIDE SEQUENCE</scope>
    <source>
        <strain evidence="1">MT110</strain>
    </source>
</reference>
<name>A0ACD1A8K1_9FIRM</name>
<accession>A0ACD1A8K1</accession>
<evidence type="ECO:0000313" key="2">
    <source>
        <dbReference type="Proteomes" id="UP000594014"/>
    </source>
</evidence>
<gene>
    <name evidence="1" type="ORF">FRZ06_05030</name>
</gene>
<keyword evidence="2" id="KW-1185">Reference proteome</keyword>
<organism evidence="1 2">
    <name type="scientific">Anoxybacterium hadale</name>
    <dbReference type="NCBI Taxonomy" id="3408580"/>
    <lineage>
        <taxon>Bacteria</taxon>
        <taxon>Bacillati</taxon>
        <taxon>Bacillota</taxon>
        <taxon>Clostridia</taxon>
        <taxon>Peptostreptococcales</taxon>
        <taxon>Anaerovoracaceae</taxon>
        <taxon>Anoxybacterium</taxon>
    </lineage>
</organism>
<dbReference type="EMBL" id="CP042469">
    <property type="protein sequence ID" value="QOX62753.1"/>
    <property type="molecule type" value="Genomic_DNA"/>
</dbReference>
<dbReference type="Proteomes" id="UP000594014">
    <property type="component" value="Chromosome"/>
</dbReference>
<evidence type="ECO:0000313" key="1">
    <source>
        <dbReference type="EMBL" id="QOX62753.1"/>
    </source>
</evidence>
<sequence length="245" mass="27560">MTIDSSAHKKRYRTFVSILKLVILLGIIIAVPVYVYFTYPELIDRFKNLEEINKVLKQYKTASIFIYIGLQVFQIIISVLPGQALQFAAGYAYKFLLGLLFSVIGVALGTVITFYLARLLGKDALHLIFGEEKFSRFVHTLNKKRSFVILFVIFLIPGIPKDIFTYAAGVSEIRIIPFLLLSLGGRLPAMMGSVMMGSMFYNGSYIGLIALAVAAVILFTAGILQRDRLMGWSDKVYCRMVREKS</sequence>
<protein>
    <submittedName>
        <fullName evidence="1">TVP38/TMEM64 family protein</fullName>
    </submittedName>
</protein>
<proteinExistence type="predicted"/>